<comment type="subcellular location">
    <subcellularLocation>
        <location evidence="1">Membrane</location>
        <topology evidence="1">Multi-pass membrane protein</topology>
    </subcellularLocation>
</comment>
<evidence type="ECO:0000256" key="5">
    <source>
        <dbReference type="ARBA" id="ARBA00022989"/>
    </source>
</evidence>
<evidence type="ECO:0000256" key="3">
    <source>
        <dbReference type="ARBA" id="ARBA00022448"/>
    </source>
</evidence>
<evidence type="ECO:0000256" key="2">
    <source>
        <dbReference type="ARBA" id="ARBA00009904"/>
    </source>
</evidence>
<organism evidence="9 10">
    <name type="scientific">Candidatus Alectryocaccomicrobium excrementavium</name>
    <dbReference type="NCBI Taxonomy" id="2840668"/>
    <lineage>
        <taxon>Bacteria</taxon>
        <taxon>Bacillati</taxon>
        <taxon>Bacillota</taxon>
        <taxon>Clostridia</taxon>
        <taxon>Candidatus Alectryocaccomicrobium</taxon>
    </lineage>
</organism>
<reference evidence="9" key="1">
    <citation type="submission" date="2020-10" db="EMBL/GenBank/DDBJ databases">
        <authorList>
            <person name="Gilroy R."/>
        </authorList>
    </citation>
    <scope>NUCLEOTIDE SEQUENCE</scope>
    <source>
        <strain evidence="9">13766</strain>
    </source>
</reference>
<evidence type="ECO:0000313" key="10">
    <source>
        <dbReference type="Proteomes" id="UP000824140"/>
    </source>
</evidence>
<dbReference type="GO" id="GO:0051117">
    <property type="term" value="F:ATPase binding"/>
    <property type="evidence" value="ECO:0007669"/>
    <property type="project" value="TreeGrafter"/>
</dbReference>
<dbReference type="EMBL" id="DVJN01000062">
    <property type="protein sequence ID" value="HIS91989.1"/>
    <property type="molecule type" value="Genomic_DNA"/>
</dbReference>
<evidence type="ECO:0000256" key="6">
    <source>
        <dbReference type="ARBA" id="ARBA00023065"/>
    </source>
</evidence>
<name>A0A9D1FYW7_9FIRM</name>
<feature type="transmembrane region" description="Helical" evidence="8">
    <location>
        <begin position="576"/>
        <end position="599"/>
    </location>
</feature>
<evidence type="ECO:0000256" key="1">
    <source>
        <dbReference type="ARBA" id="ARBA00004141"/>
    </source>
</evidence>
<feature type="transmembrane region" description="Helical" evidence="8">
    <location>
        <begin position="497"/>
        <end position="513"/>
    </location>
</feature>
<dbReference type="Pfam" id="PF01496">
    <property type="entry name" value="V_ATPase_I"/>
    <property type="match status" value="1"/>
</dbReference>
<feature type="transmembrane region" description="Helical" evidence="8">
    <location>
        <begin position="401"/>
        <end position="422"/>
    </location>
</feature>
<evidence type="ECO:0000256" key="4">
    <source>
        <dbReference type="ARBA" id="ARBA00022692"/>
    </source>
</evidence>
<feature type="transmembrane region" description="Helical" evidence="8">
    <location>
        <begin position="544"/>
        <end position="564"/>
    </location>
</feature>
<keyword evidence="5 8" id="KW-1133">Transmembrane helix</keyword>
<gene>
    <name evidence="9" type="ORF">IAA84_03125</name>
</gene>
<dbReference type="PANTHER" id="PTHR11629">
    <property type="entry name" value="VACUOLAR PROTON ATPASES"/>
    <property type="match status" value="1"/>
</dbReference>
<evidence type="ECO:0000256" key="7">
    <source>
        <dbReference type="ARBA" id="ARBA00023136"/>
    </source>
</evidence>
<dbReference type="PANTHER" id="PTHR11629:SF63">
    <property type="entry name" value="V-TYPE PROTON ATPASE SUBUNIT A"/>
    <property type="match status" value="1"/>
</dbReference>
<reference evidence="9" key="2">
    <citation type="journal article" date="2021" name="PeerJ">
        <title>Extensive microbial diversity within the chicken gut microbiome revealed by metagenomics and culture.</title>
        <authorList>
            <person name="Gilroy R."/>
            <person name="Ravi A."/>
            <person name="Getino M."/>
            <person name="Pursley I."/>
            <person name="Horton D.L."/>
            <person name="Alikhan N.F."/>
            <person name="Baker D."/>
            <person name="Gharbi K."/>
            <person name="Hall N."/>
            <person name="Watson M."/>
            <person name="Adriaenssens E.M."/>
            <person name="Foster-Nyarko E."/>
            <person name="Jarju S."/>
            <person name="Secka A."/>
            <person name="Antonio M."/>
            <person name="Oren A."/>
            <person name="Chaudhuri R.R."/>
            <person name="La Ragione R."/>
            <person name="Hildebrand F."/>
            <person name="Pallen M.J."/>
        </authorList>
    </citation>
    <scope>NUCLEOTIDE SEQUENCE</scope>
    <source>
        <strain evidence="9">13766</strain>
    </source>
</reference>
<dbReference type="GO" id="GO:0046961">
    <property type="term" value="F:proton-transporting ATPase activity, rotational mechanism"/>
    <property type="evidence" value="ECO:0007669"/>
    <property type="project" value="InterPro"/>
</dbReference>
<dbReference type="InterPro" id="IPR002490">
    <property type="entry name" value="V-ATPase_116kDa_su"/>
</dbReference>
<keyword evidence="3" id="KW-0813">Transport</keyword>
<feature type="transmembrane region" description="Helical" evidence="8">
    <location>
        <begin position="359"/>
        <end position="389"/>
    </location>
</feature>
<proteinExistence type="inferred from homology"/>
<keyword evidence="6" id="KW-0406">Ion transport</keyword>
<sequence>MAITEMKKLTLVALRRDQERLMRQLQKLGCVQVMERPEDGEALAPLLQEANPRGAQLAEWIARMDEGIARLAPLAREKRGIFDPRPAADAKLMENIRGNEKRILGWIEEIEGVERERLEWRARAARANAQKEQLLPWRVVEEPLNQIRDTKCALVSLISVPNRAWGAFEEGLMGLSVAPGLVMCGKTLEAQNALVAAHRVDAQALEALLRDCGGTRVFLDIAVPAREEIARLQAFAEKEVPQRFAQLDARLKEIARHIREIQILRDLYALERDRLAACSRLLETQAAFILTAWTPAEAESAVREALLRVTRDVEMEFAAPAEDEEPPVQLKNGPAISPFESIVGMYSLPAYRGFDPTAVMMPFFLCFFGMMMSDAGYGIIMAVTCFFAYSKLKKQNRGGMLWILALGGVATAIWGYLLGGFFSIDGAPQPLGFTFTSDPLKSLILCAILGAVHLFVGLGVAAYMNIRRGKIWAAVFDQVFWIVFLSGLGVMFLNVRVGAYIAIPSAVGIFFTAGRERKNVASKLVGGFSALYGATSYVSDVLSYARLFGMGLATGMIGMAFNTLAGMVAGSWFGTIFAVLILAVGHTFNLGINALGAYVHSCRLQYIEFFGKFYEDGGKPFQPLRNQTKYVDLANDGF</sequence>
<evidence type="ECO:0000313" key="9">
    <source>
        <dbReference type="EMBL" id="HIS91989.1"/>
    </source>
</evidence>
<keyword evidence="7 8" id="KW-0472">Membrane</keyword>
<dbReference type="GO" id="GO:0033179">
    <property type="term" value="C:proton-transporting V-type ATPase, V0 domain"/>
    <property type="evidence" value="ECO:0007669"/>
    <property type="project" value="InterPro"/>
</dbReference>
<feature type="transmembrane region" description="Helical" evidence="8">
    <location>
        <begin position="442"/>
        <end position="464"/>
    </location>
</feature>
<evidence type="ECO:0000256" key="8">
    <source>
        <dbReference type="SAM" id="Phobius"/>
    </source>
</evidence>
<dbReference type="GO" id="GO:0007035">
    <property type="term" value="P:vacuolar acidification"/>
    <property type="evidence" value="ECO:0007669"/>
    <property type="project" value="TreeGrafter"/>
</dbReference>
<accession>A0A9D1FYW7</accession>
<dbReference type="Proteomes" id="UP000824140">
    <property type="component" value="Unassembled WGS sequence"/>
</dbReference>
<protein>
    <submittedName>
        <fullName evidence="9">V-type ATP synthase subunit I</fullName>
    </submittedName>
</protein>
<comment type="caution">
    <text evidence="9">The sequence shown here is derived from an EMBL/GenBank/DDBJ whole genome shotgun (WGS) entry which is preliminary data.</text>
</comment>
<dbReference type="GO" id="GO:0016471">
    <property type="term" value="C:vacuolar proton-transporting V-type ATPase complex"/>
    <property type="evidence" value="ECO:0007669"/>
    <property type="project" value="TreeGrafter"/>
</dbReference>
<comment type="similarity">
    <text evidence="2">Belongs to the V-ATPase 116 kDa subunit family.</text>
</comment>
<feature type="transmembrane region" description="Helical" evidence="8">
    <location>
        <begin position="471"/>
        <end position="491"/>
    </location>
</feature>
<keyword evidence="4 8" id="KW-0812">Transmembrane</keyword>
<dbReference type="AlphaFoldDB" id="A0A9D1FYW7"/>